<dbReference type="EMBL" id="JABWCV010000031">
    <property type="protein sequence ID" value="NVF16225.1"/>
    <property type="molecule type" value="Genomic_DNA"/>
</dbReference>
<evidence type="ECO:0000313" key="1">
    <source>
        <dbReference type="EMBL" id="NVF16225.1"/>
    </source>
</evidence>
<evidence type="ECO:0000313" key="2">
    <source>
        <dbReference type="Proteomes" id="UP000589984"/>
    </source>
</evidence>
<gene>
    <name evidence="1" type="ORF">HUO07_18955</name>
</gene>
<dbReference type="AlphaFoldDB" id="A0A7Y6RFY8"/>
<name>A0A7Y6RFY8_9GAMM</name>
<dbReference type="RefSeq" id="WP_176304808.1">
    <property type="nucleotide sequence ID" value="NZ_JABWCV010000031.1"/>
</dbReference>
<organism evidence="1 2">
    <name type="scientific">Vreelandella maris</name>
    <dbReference type="NCBI Taxonomy" id="2729617"/>
    <lineage>
        <taxon>Bacteria</taxon>
        <taxon>Pseudomonadati</taxon>
        <taxon>Pseudomonadota</taxon>
        <taxon>Gammaproteobacteria</taxon>
        <taxon>Oceanospirillales</taxon>
        <taxon>Halomonadaceae</taxon>
        <taxon>Vreelandella</taxon>
    </lineage>
</organism>
<protein>
    <submittedName>
        <fullName evidence="1">Uncharacterized protein</fullName>
    </submittedName>
</protein>
<reference evidence="1 2" key="1">
    <citation type="submission" date="2020-06" db="EMBL/GenBank/DDBJ databases">
        <title>Halomonas sp. QX-1 draft genome sequence.</title>
        <authorList>
            <person name="Qiu X."/>
        </authorList>
    </citation>
    <scope>NUCLEOTIDE SEQUENCE [LARGE SCALE GENOMIC DNA]</scope>
    <source>
        <strain evidence="1 2">QX-1</strain>
    </source>
</reference>
<sequence length="108" mass="11910">MFTVNVKRTYKYPVALTVYDEDGKENSGKFKATFKVVPEDELRNSGADVALLDQVLVGIEDICLKDGDGKTLEGDELLHAAKNDSAICAALQSAYQASIQKKNRPRIF</sequence>
<accession>A0A7Y6RFY8</accession>
<proteinExistence type="predicted"/>
<comment type="caution">
    <text evidence="1">The sequence shown here is derived from an EMBL/GenBank/DDBJ whole genome shotgun (WGS) entry which is preliminary data.</text>
</comment>
<dbReference type="Proteomes" id="UP000589984">
    <property type="component" value="Unassembled WGS sequence"/>
</dbReference>
<keyword evidence="2" id="KW-1185">Reference proteome</keyword>